<evidence type="ECO:0000256" key="3">
    <source>
        <dbReference type="ARBA" id="ARBA00022980"/>
    </source>
</evidence>
<dbReference type="InterPro" id="IPR022973">
    <property type="entry name" value="Ribosomal_uL10_bac"/>
</dbReference>
<evidence type="ECO:0000256" key="4">
    <source>
        <dbReference type="ARBA" id="ARBA00023274"/>
    </source>
</evidence>
<evidence type="ECO:0000256" key="2">
    <source>
        <dbReference type="ARBA" id="ARBA00008889"/>
    </source>
</evidence>
<comment type="subunit">
    <text evidence="6">Part of the ribosomal stalk of the 50S ribosomal subunit. The N-terminus interacts with L11 and the large rRNA to form the base of the stalk. The C-terminus forms an elongated spine to which L12 dimers bind in a sequential fashion forming a multimeric L10(L12)X complex.</text>
</comment>
<dbReference type="Proteomes" id="UP000199236">
    <property type="component" value="Unassembled WGS sequence"/>
</dbReference>
<protein>
    <recommendedName>
        <fullName evidence="5 6">Large ribosomal subunit protein uL10</fullName>
    </recommendedName>
</protein>
<dbReference type="Pfam" id="PF00466">
    <property type="entry name" value="Ribosomal_L10"/>
    <property type="match status" value="1"/>
</dbReference>
<evidence type="ECO:0000313" key="8">
    <source>
        <dbReference type="Proteomes" id="UP000199236"/>
    </source>
</evidence>
<gene>
    <name evidence="6" type="primary">rplJ</name>
    <name evidence="7" type="ORF">SAMN04488056_1278</name>
</gene>
<evidence type="ECO:0000256" key="1">
    <source>
        <dbReference type="ARBA" id="ARBA00002633"/>
    </source>
</evidence>
<name>A0A1I5NAF6_9HYPH</name>
<reference evidence="7 8" key="1">
    <citation type="submission" date="2016-10" db="EMBL/GenBank/DDBJ databases">
        <authorList>
            <person name="de Groot N.N."/>
        </authorList>
    </citation>
    <scope>NUCLEOTIDE SEQUENCE [LARGE SCALE GENOMIC DNA]</scope>
    <source>
        <strain evidence="7 8">CGMCC 1.9157</strain>
    </source>
</reference>
<dbReference type="InterPro" id="IPR043141">
    <property type="entry name" value="Ribosomal_uL10-like_sf"/>
</dbReference>
<dbReference type="OrthoDB" id="9791972at2"/>
<organism evidence="7 8">
    <name type="scientific">Cohaesibacter marisflavi</name>
    <dbReference type="NCBI Taxonomy" id="655353"/>
    <lineage>
        <taxon>Bacteria</taxon>
        <taxon>Pseudomonadati</taxon>
        <taxon>Pseudomonadota</taxon>
        <taxon>Alphaproteobacteria</taxon>
        <taxon>Hyphomicrobiales</taxon>
        <taxon>Cohaesibacteraceae</taxon>
    </lineage>
</organism>
<dbReference type="InterPro" id="IPR047865">
    <property type="entry name" value="Ribosomal_uL10_bac_type"/>
</dbReference>
<evidence type="ECO:0000256" key="5">
    <source>
        <dbReference type="ARBA" id="ARBA00035202"/>
    </source>
</evidence>
<dbReference type="AlphaFoldDB" id="A0A1I5NAF6"/>
<accession>A0A1I5NAF6</accession>
<keyword evidence="4 6" id="KW-0687">Ribonucleoprotein</keyword>
<comment type="function">
    <text evidence="1 6">Forms part of the ribosomal stalk, playing a central role in the interaction of the ribosome with GTP-bound translation factors.</text>
</comment>
<dbReference type="GO" id="GO:0003735">
    <property type="term" value="F:structural constituent of ribosome"/>
    <property type="evidence" value="ECO:0007669"/>
    <property type="project" value="InterPro"/>
</dbReference>
<dbReference type="HAMAP" id="MF_00362">
    <property type="entry name" value="Ribosomal_uL10"/>
    <property type="match status" value="1"/>
</dbReference>
<evidence type="ECO:0000256" key="6">
    <source>
        <dbReference type="HAMAP-Rule" id="MF_00362"/>
    </source>
</evidence>
<dbReference type="SUPFAM" id="SSF160369">
    <property type="entry name" value="Ribosomal protein L10-like"/>
    <property type="match status" value="1"/>
</dbReference>
<dbReference type="GO" id="GO:0070180">
    <property type="term" value="F:large ribosomal subunit rRNA binding"/>
    <property type="evidence" value="ECO:0007669"/>
    <property type="project" value="UniProtKB-UniRule"/>
</dbReference>
<evidence type="ECO:0000313" key="7">
    <source>
        <dbReference type="EMBL" id="SFP18316.1"/>
    </source>
</evidence>
<dbReference type="GO" id="GO:0006412">
    <property type="term" value="P:translation"/>
    <property type="evidence" value="ECO:0007669"/>
    <property type="project" value="UniProtKB-UniRule"/>
</dbReference>
<dbReference type="CDD" id="cd05797">
    <property type="entry name" value="Ribosomal_L10"/>
    <property type="match status" value="1"/>
</dbReference>
<keyword evidence="6" id="KW-0699">rRNA-binding</keyword>
<dbReference type="RefSeq" id="WP_090075716.1">
    <property type="nucleotide sequence ID" value="NZ_FOVR01000027.1"/>
</dbReference>
<dbReference type="Gene3D" id="3.30.70.1730">
    <property type="match status" value="1"/>
</dbReference>
<keyword evidence="3 6" id="KW-0689">Ribosomal protein</keyword>
<keyword evidence="8" id="KW-1185">Reference proteome</keyword>
<dbReference type="PROSITE" id="PS01109">
    <property type="entry name" value="RIBOSOMAL_L10"/>
    <property type="match status" value="1"/>
</dbReference>
<proteinExistence type="inferred from homology"/>
<dbReference type="STRING" id="655353.SAMN04488056_1278"/>
<dbReference type="GO" id="GO:0015934">
    <property type="term" value="C:large ribosomal subunit"/>
    <property type="evidence" value="ECO:0007669"/>
    <property type="project" value="InterPro"/>
</dbReference>
<dbReference type="EMBL" id="FOVR01000027">
    <property type="protein sequence ID" value="SFP18316.1"/>
    <property type="molecule type" value="Genomic_DNA"/>
</dbReference>
<sequence length="172" mass="17981">MDRAEKQELVSSLHETLNSAEVVVVAHYAGLTVAEMTELRSQMREAGASVQVAKNRLVKLALQGTDAEPISDLFKGQTVIATSNDPVAAPKVASEFAKKNDKLVILGGVMGTTVLDTAGVNALATMPSLDELRGKIVGVLQAPATKIAQVLQAPGGQLARVFGAYAKKDEAA</sequence>
<dbReference type="PANTHER" id="PTHR11560">
    <property type="entry name" value="39S RIBOSOMAL PROTEIN L10, MITOCHONDRIAL"/>
    <property type="match status" value="1"/>
</dbReference>
<dbReference type="InterPro" id="IPR001790">
    <property type="entry name" value="Ribosomal_uL10"/>
</dbReference>
<dbReference type="InterPro" id="IPR002363">
    <property type="entry name" value="Ribosomal_uL10_CS_bac"/>
</dbReference>
<dbReference type="NCBIfam" id="NF000955">
    <property type="entry name" value="PRK00099.1-1"/>
    <property type="match status" value="1"/>
</dbReference>
<comment type="similarity">
    <text evidence="2 6">Belongs to the universal ribosomal protein uL10 family.</text>
</comment>
<dbReference type="Gene3D" id="6.10.250.290">
    <property type="match status" value="1"/>
</dbReference>
<keyword evidence="6" id="KW-0694">RNA-binding</keyword>